<accession>A0ABP2N8U5</accession>
<name>A0ABP2N8U5_9FLAO</name>
<proteinExistence type="predicted"/>
<keyword evidence="2" id="KW-1185">Reference proteome</keyword>
<evidence type="ECO:0000313" key="1">
    <source>
        <dbReference type="EMBL" id="EHO07633.1"/>
    </source>
</evidence>
<dbReference type="InterPro" id="IPR058087">
    <property type="entry name" value="XAC2610_dom"/>
</dbReference>
<organism evidence="1 2">
    <name type="scientific">Myroides odoratimimus CCUG 10230</name>
    <dbReference type="NCBI Taxonomy" id="883150"/>
    <lineage>
        <taxon>Bacteria</taxon>
        <taxon>Pseudomonadati</taxon>
        <taxon>Bacteroidota</taxon>
        <taxon>Flavobacteriia</taxon>
        <taxon>Flavobacteriales</taxon>
        <taxon>Flavobacteriaceae</taxon>
        <taxon>Myroides</taxon>
    </lineage>
</organism>
<dbReference type="NCBIfam" id="NF047539">
    <property type="entry name" value="XAC2610_fam"/>
    <property type="match status" value="1"/>
</dbReference>
<evidence type="ECO:0000313" key="2">
    <source>
        <dbReference type="Proteomes" id="UP000005402"/>
    </source>
</evidence>
<dbReference type="GeneID" id="66975413"/>
<comment type="caution">
    <text evidence="1">The sequence shown here is derived from an EMBL/GenBank/DDBJ whole genome shotgun (WGS) entry which is preliminary data.</text>
</comment>
<dbReference type="PROSITE" id="PS51257">
    <property type="entry name" value="PROKAR_LIPOPROTEIN"/>
    <property type="match status" value="1"/>
</dbReference>
<sequence length="359" mass="42380">MKSKIILLLLSVVLVTISCKKKIEEFPNTTTEEVVLAEEEWDDEGELSEWDDSADFTDKRWKDVDVHYTYHFTGKIDDKYAFDMYLKVFEDEISGYYYYLNNGTFIDINGTVSHGILEFKEEFGNTFRGHFDYDKGEVVGEWTNVSNGAVMPFVMANPKGKGYPQKQYKAFLNKTDYSNDTYNVTEIAEISDKHEVKRIEIESVFWYYKDEPNFKIYLQDYNFDGYLDISAFHFLPAYPPVKFQFLLYNSNSKEYVFDEVYNDSIYTSVPGTDFRKKLLYEYGEGRGGTEKVYKLHENKLYAVFGTYIGTREIDDSFNPPTWYYKIKNGKEIEITEEEFNQVYGKNVLKFFESKYCYEL</sequence>
<dbReference type="EMBL" id="AGEC02000008">
    <property type="protein sequence ID" value="EHO07633.1"/>
    <property type="molecule type" value="Genomic_DNA"/>
</dbReference>
<dbReference type="Proteomes" id="UP000005402">
    <property type="component" value="Unassembled WGS sequence"/>
</dbReference>
<protein>
    <submittedName>
        <fullName evidence="1">Uncharacterized protein</fullName>
    </submittedName>
</protein>
<reference evidence="1" key="1">
    <citation type="submission" date="2012-07" db="EMBL/GenBank/DDBJ databases">
        <title>The Genome Sequence of Myroides odoratimimus CCUG 10230.</title>
        <authorList>
            <consortium name="The Broad Institute Genome Sequencing Platform"/>
            <person name="Earl A."/>
            <person name="Ward D."/>
            <person name="Feldgarden M."/>
            <person name="Gevers D."/>
            <person name="Huys G."/>
            <person name="Walker B."/>
            <person name="Young S.K."/>
            <person name="Zeng Q."/>
            <person name="Gargeya S."/>
            <person name="Fitzgerald M."/>
            <person name="Haas B."/>
            <person name="Abouelleil A."/>
            <person name="Alvarado L."/>
            <person name="Arachchi H.M."/>
            <person name="Berlin A.M."/>
            <person name="Chapman S.B."/>
            <person name="Goldberg J."/>
            <person name="Griggs A."/>
            <person name="Gujja S."/>
            <person name="Hansen M."/>
            <person name="Howarth C."/>
            <person name="Imamovic A."/>
            <person name="Larimer J."/>
            <person name="McCowen C."/>
            <person name="Montmayeur A."/>
            <person name="Murphy C."/>
            <person name="Neiman D."/>
            <person name="Pearson M."/>
            <person name="Priest M."/>
            <person name="Roberts A."/>
            <person name="Saif S."/>
            <person name="Shea T."/>
            <person name="Sisk P."/>
            <person name="Sykes S."/>
            <person name="Wortman J."/>
            <person name="Nusbaum C."/>
            <person name="Birren B."/>
        </authorList>
    </citation>
    <scope>NUCLEOTIDE SEQUENCE [LARGE SCALE GENOMIC DNA]</scope>
    <source>
        <strain evidence="1">CCUG 10230</strain>
    </source>
</reference>
<dbReference type="RefSeq" id="WP_006259388.1">
    <property type="nucleotide sequence ID" value="NZ_KE161015.1"/>
</dbReference>
<gene>
    <name evidence="1" type="ORF">HMPREF9712_02558</name>
</gene>